<keyword evidence="2" id="KW-1185">Reference proteome</keyword>
<dbReference type="EMBL" id="LOJT01000106">
    <property type="protein sequence ID" value="OOW68480.1"/>
    <property type="molecule type" value="Genomic_DNA"/>
</dbReference>
<reference evidence="1 2" key="1">
    <citation type="submission" date="2015-12" db="EMBL/GenBank/DDBJ databases">
        <authorList>
            <person name="Bansal K."/>
            <person name="Midha S."/>
            <person name="Patil P.B."/>
        </authorList>
    </citation>
    <scope>NUCLEOTIDE SEQUENCE [LARGE SCALE GENOMIC DNA]</scope>
    <source>
        <strain evidence="1 2">LMG21719</strain>
    </source>
</reference>
<gene>
    <name evidence="1" type="ORF">Xant_20585</name>
</gene>
<protein>
    <submittedName>
        <fullName evidence="1">Uncharacterized protein</fullName>
    </submittedName>
</protein>
<evidence type="ECO:0000313" key="1">
    <source>
        <dbReference type="EMBL" id="OOW68480.1"/>
    </source>
</evidence>
<organism evidence="1 2">
    <name type="scientific">Xanthomonas cissicola</name>
    <dbReference type="NCBI Taxonomy" id="86186"/>
    <lineage>
        <taxon>Bacteria</taxon>
        <taxon>Pseudomonadati</taxon>
        <taxon>Pseudomonadota</taxon>
        <taxon>Gammaproteobacteria</taxon>
        <taxon>Lysobacterales</taxon>
        <taxon>Lysobacteraceae</taxon>
        <taxon>Xanthomonas</taxon>
    </lineage>
</organism>
<proteinExistence type="predicted"/>
<name>A0ABX3M1J8_9XANT</name>
<comment type="caution">
    <text evidence="1">The sequence shown here is derived from an EMBL/GenBank/DDBJ whole genome shotgun (WGS) entry which is preliminary data.</text>
</comment>
<dbReference type="Proteomes" id="UP000190018">
    <property type="component" value="Unassembled WGS sequence"/>
</dbReference>
<evidence type="ECO:0000313" key="2">
    <source>
        <dbReference type="Proteomes" id="UP000190018"/>
    </source>
</evidence>
<sequence length="71" mass="7761">MEVAEVPGAMLGGGCTRTRARVRIHTSEMRKMQNAQNAEGMRAQLSFPRRDIVPFIGEQGARRADEGGCEA</sequence>
<accession>A0ABX3M1J8</accession>